<feature type="domain" description="Cytochrome c" evidence="11">
    <location>
        <begin position="222"/>
        <end position="345"/>
    </location>
</feature>
<keyword evidence="4 10" id="KW-0732">Signal</keyword>
<sequence length="360" mass="40230">MNMGKTLLLLIFSMSLVACSSANSQEKLVLDSYEKDQHRTLEEIIDNLLSNKLLVPIGEVPIQKDNLMTPEVLELGKILFFDPRLSGNNEVSCQTCHDPKLGYGDGKPTFTRIDGTNGLRNSSTIINSGYYTTLFWDGRASSLEEQALGPIQDPGEMNQPLDELVEKLQAIEGYEEIFLTAFDDGITLENIATALAAFQRLIVVNETRFDQFLKGDRNALSPEEIRGLDLFAGKAFCITCHHGENLSDNEYYNLGLTSDDKGRFAVTGEERDLGRVRTPSLYGITHTAPYMRDGSIDTLEEVIEFYNRGGDDHSNKSMFMKMFMSELHLSEQEKADLLAFLEVLGGEPPMFVQPDLPGFK</sequence>
<dbReference type="Pfam" id="PF00034">
    <property type="entry name" value="Cytochrom_C"/>
    <property type="match status" value="1"/>
</dbReference>
<feature type="signal peptide" evidence="10">
    <location>
        <begin position="1"/>
        <end position="24"/>
    </location>
</feature>
<dbReference type="SUPFAM" id="SSF46626">
    <property type="entry name" value="Cytochrome c"/>
    <property type="match status" value="2"/>
</dbReference>
<evidence type="ECO:0000256" key="9">
    <source>
        <dbReference type="PIRSR" id="PIRSR000294-2"/>
    </source>
</evidence>
<dbReference type="Proteomes" id="UP000290649">
    <property type="component" value="Unassembled WGS sequence"/>
</dbReference>
<name>A0A4Q0VSV2_9BACI</name>
<evidence type="ECO:0000256" key="2">
    <source>
        <dbReference type="ARBA" id="ARBA00022617"/>
    </source>
</evidence>
<evidence type="ECO:0000256" key="5">
    <source>
        <dbReference type="ARBA" id="ARBA00022764"/>
    </source>
</evidence>
<dbReference type="EMBL" id="QOUX01000037">
    <property type="protein sequence ID" value="RXJ00750.1"/>
    <property type="molecule type" value="Genomic_DNA"/>
</dbReference>
<dbReference type="GO" id="GO:0009055">
    <property type="term" value="F:electron transfer activity"/>
    <property type="evidence" value="ECO:0007669"/>
    <property type="project" value="InterPro"/>
</dbReference>
<feature type="binding site" description="covalent" evidence="8">
    <location>
        <position position="93"/>
    </location>
    <ligand>
        <name>heme c</name>
        <dbReference type="ChEBI" id="CHEBI:61717"/>
        <label>1</label>
    </ligand>
</feature>
<evidence type="ECO:0000256" key="1">
    <source>
        <dbReference type="ARBA" id="ARBA00004418"/>
    </source>
</evidence>
<organism evidence="12 13">
    <name type="scientific">Anaerobacillus alkaliphilus</name>
    <dbReference type="NCBI Taxonomy" id="1548597"/>
    <lineage>
        <taxon>Bacteria</taxon>
        <taxon>Bacillati</taxon>
        <taxon>Bacillota</taxon>
        <taxon>Bacilli</taxon>
        <taxon>Bacillales</taxon>
        <taxon>Bacillaceae</taxon>
        <taxon>Anaerobacillus</taxon>
    </lineage>
</organism>
<dbReference type="OrthoDB" id="9772811at2"/>
<keyword evidence="5" id="KW-0574">Periplasm</keyword>
<evidence type="ECO:0000259" key="11">
    <source>
        <dbReference type="PROSITE" id="PS51007"/>
    </source>
</evidence>
<proteinExistence type="predicted"/>
<comment type="caution">
    <text evidence="12">The sequence shown here is derived from an EMBL/GenBank/DDBJ whole genome shotgun (WGS) entry which is preliminary data.</text>
</comment>
<feature type="binding site" description="covalent" evidence="8">
    <location>
        <position position="237"/>
    </location>
    <ligand>
        <name>heme c</name>
        <dbReference type="ChEBI" id="CHEBI:61717"/>
        <label>2</label>
    </ligand>
</feature>
<comment type="PTM">
    <text evidence="8">Binds 2 heme groups per subunit.</text>
</comment>
<feature type="binding site" description="axial binding residue" evidence="9">
    <location>
        <position position="241"/>
    </location>
    <ligand>
        <name>heme c</name>
        <dbReference type="ChEBI" id="CHEBI:61717"/>
        <label>2</label>
    </ligand>
    <ligandPart>
        <name>Fe</name>
        <dbReference type="ChEBI" id="CHEBI:18248"/>
    </ligandPart>
</feature>
<protein>
    <submittedName>
        <fullName evidence="12">Cytochrome-c peroxidase</fullName>
    </submittedName>
</protein>
<evidence type="ECO:0000256" key="4">
    <source>
        <dbReference type="ARBA" id="ARBA00022729"/>
    </source>
</evidence>
<dbReference type="GO" id="GO:0046872">
    <property type="term" value="F:metal ion binding"/>
    <property type="evidence" value="ECO:0007669"/>
    <property type="project" value="UniProtKB-KW"/>
</dbReference>
<feature type="binding site" description="covalent" evidence="8">
    <location>
        <position position="96"/>
    </location>
    <ligand>
        <name>heme c</name>
        <dbReference type="ChEBI" id="CHEBI:61717"/>
        <label>1</label>
    </ligand>
</feature>
<dbReference type="Gene3D" id="1.10.760.10">
    <property type="entry name" value="Cytochrome c-like domain"/>
    <property type="match status" value="2"/>
</dbReference>
<dbReference type="PANTHER" id="PTHR30600">
    <property type="entry name" value="CYTOCHROME C PEROXIDASE-RELATED"/>
    <property type="match status" value="1"/>
</dbReference>
<dbReference type="AlphaFoldDB" id="A0A4Q0VSV2"/>
<evidence type="ECO:0000313" key="13">
    <source>
        <dbReference type="Proteomes" id="UP000290649"/>
    </source>
</evidence>
<dbReference type="GO" id="GO:0042597">
    <property type="term" value="C:periplasmic space"/>
    <property type="evidence" value="ECO:0007669"/>
    <property type="project" value="UniProtKB-SubCell"/>
</dbReference>
<keyword evidence="7 9" id="KW-0408">Iron</keyword>
<keyword evidence="12" id="KW-0575">Peroxidase</keyword>
<feature type="binding site" description="covalent" evidence="8">
    <location>
        <position position="240"/>
    </location>
    <ligand>
        <name>heme c</name>
        <dbReference type="ChEBI" id="CHEBI:61717"/>
        <label>2</label>
    </ligand>
</feature>
<evidence type="ECO:0000256" key="10">
    <source>
        <dbReference type="SAM" id="SignalP"/>
    </source>
</evidence>
<dbReference type="PROSITE" id="PS51007">
    <property type="entry name" value="CYTC"/>
    <property type="match status" value="2"/>
</dbReference>
<keyword evidence="13" id="KW-1185">Reference proteome</keyword>
<dbReference type="GO" id="GO:0020037">
    <property type="term" value="F:heme binding"/>
    <property type="evidence" value="ECO:0007669"/>
    <property type="project" value="InterPro"/>
</dbReference>
<dbReference type="InterPro" id="IPR009056">
    <property type="entry name" value="Cyt_c-like_dom"/>
</dbReference>
<dbReference type="InterPro" id="IPR026259">
    <property type="entry name" value="MauG/Cytc_peroxidase"/>
</dbReference>
<reference evidence="12 13" key="1">
    <citation type="journal article" date="2019" name="Int. J. Syst. Evol. Microbiol.">
        <title>Anaerobacillus alkaliphilus sp. nov., a novel alkaliphilic and moderately halophilic bacterium.</title>
        <authorList>
            <person name="Borsodi A.K."/>
            <person name="Aszalos J.M."/>
            <person name="Bihari P."/>
            <person name="Nagy I."/>
            <person name="Schumann P."/>
            <person name="Sproer C."/>
            <person name="Kovacs A.L."/>
            <person name="Boka K."/>
            <person name="Dobosy P."/>
            <person name="Ovari M."/>
            <person name="Szili-Kovacs T."/>
            <person name="Toth E."/>
        </authorList>
    </citation>
    <scope>NUCLEOTIDE SEQUENCE [LARGE SCALE GENOMIC DNA]</scope>
    <source>
        <strain evidence="12 13">B16-10</strain>
    </source>
</reference>
<dbReference type="PANTHER" id="PTHR30600:SF10">
    <property type="entry name" value="BLL6722 PROTEIN"/>
    <property type="match status" value="1"/>
</dbReference>
<dbReference type="InterPro" id="IPR036909">
    <property type="entry name" value="Cyt_c-like_dom_sf"/>
</dbReference>
<accession>A0A4Q0VSV2</accession>
<dbReference type="GO" id="GO:0004130">
    <property type="term" value="F:cytochrome-c peroxidase activity"/>
    <property type="evidence" value="ECO:0007669"/>
    <property type="project" value="TreeGrafter"/>
</dbReference>
<keyword evidence="2 8" id="KW-0349">Heme</keyword>
<comment type="subcellular location">
    <subcellularLocation>
        <location evidence="1">Periplasm</location>
    </subcellularLocation>
</comment>
<feature type="domain" description="Cytochrome c" evidence="11">
    <location>
        <begin position="71"/>
        <end position="172"/>
    </location>
</feature>
<keyword evidence="6" id="KW-0560">Oxidoreductase</keyword>
<comment type="cofactor">
    <cofactor evidence="8">
        <name>heme</name>
        <dbReference type="ChEBI" id="CHEBI:30413"/>
    </cofactor>
    <text evidence="8">Binds 2 heme groups.</text>
</comment>
<evidence type="ECO:0000256" key="7">
    <source>
        <dbReference type="ARBA" id="ARBA00023004"/>
    </source>
</evidence>
<feature type="chain" id="PRO_5020757334" evidence="10">
    <location>
        <begin position="25"/>
        <end position="360"/>
    </location>
</feature>
<dbReference type="PROSITE" id="PS51257">
    <property type="entry name" value="PROKAR_LIPOPROTEIN"/>
    <property type="match status" value="1"/>
</dbReference>
<gene>
    <name evidence="12" type="ORF">DS745_11650</name>
</gene>
<evidence type="ECO:0000256" key="8">
    <source>
        <dbReference type="PIRSR" id="PIRSR000294-1"/>
    </source>
</evidence>
<dbReference type="PIRSF" id="PIRSF000294">
    <property type="entry name" value="Cytochrome-c_peroxidase"/>
    <property type="match status" value="1"/>
</dbReference>
<dbReference type="InterPro" id="IPR004852">
    <property type="entry name" value="Di-haem_cyt_c_peroxidsae"/>
</dbReference>
<dbReference type="InterPro" id="IPR051395">
    <property type="entry name" value="Cytochrome_c_Peroxidase/MauG"/>
</dbReference>
<evidence type="ECO:0000256" key="6">
    <source>
        <dbReference type="ARBA" id="ARBA00023002"/>
    </source>
</evidence>
<evidence type="ECO:0000313" key="12">
    <source>
        <dbReference type="EMBL" id="RXJ00750.1"/>
    </source>
</evidence>
<evidence type="ECO:0000256" key="3">
    <source>
        <dbReference type="ARBA" id="ARBA00022723"/>
    </source>
</evidence>
<dbReference type="Pfam" id="PF03150">
    <property type="entry name" value="CCP_MauG"/>
    <property type="match status" value="1"/>
</dbReference>
<keyword evidence="3 9" id="KW-0479">Metal-binding</keyword>
<feature type="binding site" description="axial binding residue" evidence="9">
    <location>
        <position position="97"/>
    </location>
    <ligand>
        <name>heme c</name>
        <dbReference type="ChEBI" id="CHEBI:61717"/>
        <label>1</label>
    </ligand>
    <ligandPart>
        <name>Fe</name>
        <dbReference type="ChEBI" id="CHEBI:18248"/>
    </ligandPart>
</feature>